<keyword evidence="4" id="KW-1185">Reference proteome</keyword>
<evidence type="ECO:0000313" key="3">
    <source>
        <dbReference type="EMBL" id="RKN40584.1"/>
    </source>
</evidence>
<dbReference type="Proteomes" id="UP000281726">
    <property type="component" value="Unassembled WGS sequence"/>
</dbReference>
<feature type="compositionally biased region" description="Low complexity" evidence="1">
    <location>
        <begin position="141"/>
        <end position="151"/>
    </location>
</feature>
<feature type="compositionally biased region" description="Low complexity" evidence="1">
    <location>
        <begin position="234"/>
        <end position="249"/>
    </location>
</feature>
<keyword evidence="2" id="KW-0472">Membrane</keyword>
<reference evidence="3 4" key="1">
    <citation type="journal article" date="2004" name="Syst. Appl. Microbiol.">
        <title>Cryptoendolithic actinomycetes from antarctic sandstone rock samples: Micromonospora endolithica sp. nov. and two isolates related to Micromonospora coerulea Jensen 1932.</title>
        <authorList>
            <person name="Hirsch P."/>
            <person name="Mevs U."/>
            <person name="Kroppenstedt R.M."/>
            <person name="Schumann P."/>
            <person name="Stackebrandt E."/>
        </authorList>
    </citation>
    <scope>NUCLEOTIDE SEQUENCE [LARGE SCALE GENOMIC DNA]</scope>
    <source>
        <strain evidence="3 4">JCM 12677</strain>
    </source>
</reference>
<feature type="region of interest" description="Disordered" evidence="1">
    <location>
        <begin position="141"/>
        <end position="160"/>
    </location>
</feature>
<accession>A0A3A9YY47</accession>
<proteinExistence type="predicted"/>
<dbReference type="EMBL" id="RBAK01000013">
    <property type="protein sequence ID" value="RKN40584.1"/>
    <property type="molecule type" value="Genomic_DNA"/>
</dbReference>
<dbReference type="Gene3D" id="1.10.150.20">
    <property type="entry name" value="5' to 3' exonuclease, C-terminal subdomain"/>
    <property type="match status" value="1"/>
</dbReference>
<evidence type="ECO:0008006" key="5">
    <source>
        <dbReference type="Google" id="ProtNLM"/>
    </source>
</evidence>
<keyword evidence="2" id="KW-1133">Transmembrane helix</keyword>
<feature type="region of interest" description="Disordered" evidence="1">
    <location>
        <begin position="166"/>
        <end position="294"/>
    </location>
</feature>
<organism evidence="3 4">
    <name type="scientific">Micromonospora endolithica</name>
    <dbReference type="NCBI Taxonomy" id="230091"/>
    <lineage>
        <taxon>Bacteria</taxon>
        <taxon>Bacillati</taxon>
        <taxon>Actinomycetota</taxon>
        <taxon>Actinomycetes</taxon>
        <taxon>Micromonosporales</taxon>
        <taxon>Micromonosporaceae</taxon>
        <taxon>Micromonospora</taxon>
    </lineage>
</organism>
<feature type="compositionally biased region" description="Low complexity" evidence="1">
    <location>
        <begin position="179"/>
        <end position="198"/>
    </location>
</feature>
<dbReference type="RefSeq" id="WP_120731070.1">
    <property type="nucleotide sequence ID" value="NZ_RBAK01000013.1"/>
</dbReference>
<feature type="compositionally biased region" description="Low complexity" evidence="1">
    <location>
        <begin position="266"/>
        <end position="287"/>
    </location>
</feature>
<keyword evidence="2" id="KW-0812">Transmembrane</keyword>
<name>A0A3A9YY47_9ACTN</name>
<comment type="caution">
    <text evidence="3">The sequence shown here is derived from an EMBL/GenBank/DDBJ whole genome shotgun (WGS) entry which is preliminary data.</text>
</comment>
<feature type="region of interest" description="Disordered" evidence="1">
    <location>
        <begin position="41"/>
        <end position="102"/>
    </location>
</feature>
<evidence type="ECO:0000256" key="2">
    <source>
        <dbReference type="SAM" id="Phobius"/>
    </source>
</evidence>
<protein>
    <recommendedName>
        <fullName evidence="5">Helix-hairpin-helix domain-containing protein</fullName>
    </recommendedName>
</protein>
<feature type="transmembrane region" description="Helical" evidence="2">
    <location>
        <begin position="6"/>
        <end position="25"/>
    </location>
</feature>
<gene>
    <name evidence="3" type="ORF">D7223_25945</name>
</gene>
<dbReference type="AlphaFoldDB" id="A0A3A9YY47"/>
<evidence type="ECO:0000256" key="1">
    <source>
        <dbReference type="SAM" id="MobiDB-lite"/>
    </source>
</evidence>
<feature type="compositionally biased region" description="Low complexity" evidence="1">
    <location>
        <begin position="214"/>
        <end position="227"/>
    </location>
</feature>
<dbReference type="OrthoDB" id="3298812at2"/>
<sequence length="371" mass="36305">MAWSFGHWLILIVALAVGAGAGWVLRARRDAAATGAVRPIVEGDPAGSAAVVTPPAPAATIDEDRPTATVDPAPSTAVADQPAPGDHRVATPSGTADDVDPADMVLTGDPVPPPPSGDTLPVAQATDRDGDLVLPVAAEVTGPVGTTTGDPADPPVVAPRPVPAAERIEPADPTPADPSPADDAPATVTAGAAAPSTTEPVPTAPLAPAGGVTDGTDGPAAAPTTGTTDDRDAAPAPVTAPTTDTTDAAEPSSGPTTDAAGDRDAAPAPAIADDAAPVPSAATAAAPERSVEDADDFRRIQGVGPKIATALQAAGIRTYRQLADLDEAALRETVRAAGLRSAPGLATWPQQAKVLAGAPETTAVLPGGAEA</sequence>
<evidence type="ECO:0000313" key="4">
    <source>
        <dbReference type="Proteomes" id="UP000281726"/>
    </source>
</evidence>